<dbReference type="KEGG" id="hsn:DV733_16800"/>
<protein>
    <recommendedName>
        <fullName evidence="3">RNA ligase domain-containing protein</fullName>
    </recommendedName>
</protein>
<dbReference type="STRING" id="1457250.GCA_000755225_02242"/>
<dbReference type="OrthoDB" id="326212at2157"/>
<name>A0A4D6HFJ5_9EURY</name>
<accession>A0A4D6HFJ5</accession>
<evidence type="ECO:0008006" key="3">
    <source>
        <dbReference type="Google" id="ProtNLM"/>
    </source>
</evidence>
<sequence length="259" mass="28254">MEAFPAVANLDDGESMGEGHLWILERVEGVPLRFMLQDDGRLVFGDENRRLDPRSAPPAISPAIDAVQSGFDRGALRQAVADVSAVTFYGIATCQHRIEYDWEALPDFVGYDVLSTTRDGLLTPDAANAIFERLGLTPAPALEREVRADAVSPDRYSFPESRWADTTVAGVRLADKHGWRGRLDNPDLPSEPTASFADAEAAARALVTDDHRSAFEAGETVDRLRDRLAREHRAELSIAGIDPDSKAFRSAVARALQGA</sequence>
<reference evidence="1 2" key="1">
    <citation type="journal article" date="2019" name="Nat. Commun.">
        <title>A new type of DNA phosphorothioation-based antiviral system in archaea.</title>
        <authorList>
            <person name="Xiong L."/>
            <person name="Liu S."/>
            <person name="Chen S."/>
            <person name="Xiao Y."/>
            <person name="Zhu B."/>
            <person name="Gao Y."/>
            <person name="Zhang Y."/>
            <person name="Chen B."/>
            <person name="Luo J."/>
            <person name="Deng Z."/>
            <person name="Chen X."/>
            <person name="Wang L."/>
            <person name="Chen S."/>
        </authorList>
    </citation>
    <scope>NUCLEOTIDE SEQUENCE [LARGE SCALE GENOMIC DNA]</scope>
    <source>
        <strain evidence="1 2">CBA1105</strain>
    </source>
</reference>
<gene>
    <name evidence="1" type="ORF">DV733_16800</name>
</gene>
<evidence type="ECO:0000313" key="1">
    <source>
        <dbReference type="EMBL" id="QCC52789.1"/>
    </source>
</evidence>
<proteinExistence type="predicted"/>
<dbReference type="Proteomes" id="UP000296706">
    <property type="component" value="Chromosome"/>
</dbReference>
<dbReference type="EMBL" id="CP031310">
    <property type="protein sequence ID" value="QCC52789.1"/>
    <property type="molecule type" value="Genomic_DNA"/>
</dbReference>
<organism evidence="1 2">
    <name type="scientific">Halapricum salinum</name>
    <dbReference type="NCBI Taxonomy" id="1457250"/>
    <lineage>
        <taxon>Archaea</taxon>
        <taxon>Methanobacteriati</taxon>
        <taxon>Methanobacteriota</taxon>
        <taxon>Stenosarchaea group</taxon>
        <taxon>Halobacteria</taxon>
        <taxon>Halobacteriales</taxon>
        <taxon>Haloarculaceae</taxon>
        <taxon>Halapricum</taxon>
    </lineage>
</organism>
<evidence type="ECO:0000313" key="2">
    <source>
        <dbReference type="Proteomes" id="UP000296706"/>
    </source>
</evidence>
<keyword evidence="2" id="KW-1185">Reference proteome</keyword>
<dbReference type="AlphaFoldDB" id="A0A4D6HFJ5"/>